<proteinExistence type="predicted"/>
<evidence type="ECO:0000256" key="4">
    <source>
        <dbReference type="ARBA" id="ARBA00023125"/>
    </source>
</evidence>
<feature type="domain" description="HTH luxR-type" evidence="6">
    <location>
        <begin position="164"/>
        <end position="229"/>
    </location>
</feature>
<gene>
    <name evidence="8" type="ORF">MNBD_GAMMA06-642</name>
</gene>
<dbReference type="SMART" id="SM00448">
    <property type="entry name" value="REC"/>
    <property type="match status" value="1"/>
</dbReference>
<dbReference type="AlphaFoldDB" id="A0A3B0WL72"/>
<dbReference type="GO" id="GO:0006355">
    <property type="term" value="P:regulation of DNA-templated transcription"/>
    <property type="evidence" value="ECO:0007669"/>
    <property type="project" value="InterPro"/>
</dbReference>
<dbReference type="PRINTS" id="PR00038">
    <property type="entry name" value="HTHLUXR"/>
</dbReference>
<dbReference type="CDD" id="cd06170">
    <property type="entry name" value="LuxR_C_like"/>
    <property type="match status" value="1"/>
</dbReference>
<keyword evidence="4" id="KW-0238">DNA-binding</keyword>
<evidence type="ECO:0000256" key="1">
    <source>
        <dbReference type="ARBA" id="ARBA00022553"/>
    </source>
</evidence>
<feature type="domain" description="Response regulatory" evidence="7">
    <location>
        <begin position="24"/>
        <end position="142"/>
    </location>
</feature>
<protein>
    <submittedName>
        <fullName evidence="8">Uncharacterized protein</fullName>
    </submittedName>
</protein>
<reference evidence="8" key="1">
    <citation type="submission" date="2018-06" db="EMBL/GenBank/DDBJ databases">
        <authorList>
            <person name="Zhirakovskaya E."/>
        </authorList>
    </citation>
    <scope>NUCLEOTIDE SEQUENCE</scope>
</reference>
<keyword evidence="5" id="KW-0804">Transcription</keyword>
<dbReference type="SUPFAM" id="SSF46894">
    <property type="entry name" value="C-terminal effector domain of the bipartite response regulators"/>
    <property type="match status" value="1"/>
</dbReference>
<dbReference type="PANTHER" id="PTHR43214">
    <property type="entry name" value="TWO-COMPONENT RESPONSE REGULATOR"/>
    <property type="match status" value="1"/>
</dbReference>
<sequence>MPEQKLQFALHLIMSENSKNLKIRVLIVDDHDLVRHGFKSLLGALDCVDVVEALGSGEDAIDWCRTNQGNVDIILMDVNMPGIGGIEATHRLSNSWPDIGIIIVTVHDEGPLPKQLLNGGARGYLSKGNGVDEMLAAIRDVHNGKHYIAKDIAQRLALSVLPGETNPIDSLSMRETQVLMMIAQGTRTQKISEMLNLSPKTISTYRKRLYEKLDVRSDIGMLHLAMKYGVLDENNMPIK</sequence>
<dbReference type="InterPro" id="IPR011006">
    <property type="entry name" value="CheY-like_superfamily"/>
</dbReference>
<evidence type="ECO:0000256" key="2">
    <source>
        <dbReference type="ARBA" id="ARBA00023012"/>
    </source>
</evidence>
<evidence type="ECO:0000313" key="8">
    <source>
        <dbReference type="EMBL" id="VAW53280.1"/>
    </source>
</evidence>
<dbReference type="Pfam" id="PF00072">
    <property type="entry name" value="Response_reg"/>
    <property type="match status" value="1"/>
</dbReference>
<name>A0A3B0WL72_9ZZZZ</name>
<keyword evidence="3" id="KW-0805">Transcription regulation</keyword>
<keyword evidence="1" id="KW-0597">Phosphoprotein</keyword>
<dbReference type="InterPro" id="IPR058245">
    <property type="entry name" value="NreC/VraR/RcsB-like_REC"/>
</dbReference>
<accession>A0A3B0WL72</accession>
<dbReference type="Gene3D" id="3.40.50.2300">
    <property type="match status" value="1"/>
</dbReference>
<evidence type="ECO:0000259" key="6">
    <source>
        <dbReference type="PROSITE" id="PS50043"/>
    </source>
</evidence>
<dbReference type="GO" id="GO:0003677">
    <property type="term" value="F:DNA binding"/>
    <property type="evidence" value="ECO:0007669"/>
    <property type="project" value="UniProtKB-KW"/>
</dbReference>
<dbReference type="PROSITE" id="PS50043">
    <property type="entry name" value="HTH_LUXR_2"/>
    <property type="match status" value="1"/>
</dbReference>
<dbReference type="InterPro" id="IPR016032">
    <property type="entry name" value="Sig_transdc_resp-reg_C-effctor"/>
</dbReference>
<dbReference type="InterPro" id="IPR000792">
    <property type="entry name" value="Tscrpt_reg_LuxR_C"/>
</dbReference>
<evidence type="ECO:0000256" key="3">
    <source>
        <dbReference type="ARBA" id="ARBA00023015"/>
    </source>
</evidence>
<dbReference type="EMBL" id="UOFD01000059">
    <property type="protein sequence ID" value="VAW53280.1"/>
    <property type="molecule type" value="Genomic_DNA"/>
</dbReference>
<dbReference type="InterPro" id="IPR039420">
    <property type="entry name" value="WalR-like"/>
</dbReference>
<organism evidence="8">
    <name type="scientific">hydrothermal vent metagenome</name>
    <dbReference type="NCBI Taxonomy" id="652676"/>
    <lineage>
        <taxon>unclassified sequences</taxon>
        <taxon>metagenomes</taxon>
        <taxon>ecological metagenomes</taxon>
    </lineage>
</organism>
<evidence type="ECO:0000256" key="5">
    <source>
        <dbReference type="ARBA" id="ARBA00023163"/>
    </source>
</evidence>
<dbReference type="PANTHER" id="PTHR43214:SF3">
    <property type="entry name" value="RESPONSE REGULATOR UVRY"/>
    <property type="match status" value="1"/>
</dbReference>
<dbReference type="InterPro" id="IPR001789">
    <property type="entry name" value="Sig_transdc_resp-reg_receiver"/>
</dbReference>
<dbReference type="CDD" id="cd17535">
    <property type="entry name" value="REC_NarL-like"/>
    <property type="match status" value="1"/>
</dbReference>
<keyword evidence="2" id="KW-0902">Two-component regulatory system</keyword>
<dbReference type="GO" id="GO:0000160">
    <property type="term" value="P:phosphorelay signal transduction system"/>
    <property type="evidence" value="ECO:0007669"/>
    <property type="project" value="UniProtKB-KW"/>
</dbReference>
<dbReference type="SUPFAM" id="SSF52172">
    <property type="entry name" value="CheY-like"/>
    <property type="match status" value="1"/>
</dbReference>
<evidence type="ECO:0000259" key="7">
    <source>
        <dbReference type="PROSITE" id="PS50110"/>
    </source>
</evidence>
<dbReference type="Pfam" id="PF00196">
    <property type="entry name" value="GerE"/>
    <property type="match status" value="1"/>
</dbReference>
<dbReference type="PROSITE" id="PS50110">
    <property type="entry name" value="RESPONSE_REGULATORY"/>
    <property type="match status" value="1"/>
</dbReference>
<dbReference type="SMART" id="SM00421">
    <property type="entry name" value="HTH_LUXR"/>
    <property type="match status" value="1"/>
</dbReference>
<dbReference type="PROSITE" id="PS00622">
    <property type="entry name" value="HTH_LUXR_1"/>
    <property type="match status" value="1"/>
</dbReference>